<dbReference type="RefSeq" id="WP_152597225.1">
    <property type="nucleotide sequence ID" value="NZ_JDUT01000006.1"/>
</dbReference>
<organism evidence="1 2">
    <name type="scientific">Bifidobacterium saguini DSM 23967</name>
    <dbReference type="NCBI Taxonomy" id="1437607"/>
    <lineage>
        <taxon>Bacteria</taxon>
        <taxon>Bacillati</taxon>
        <taxon>Actinomycetota</taxon>
        <taxon>Actinomycetes</taxon>
        <taxon>Bifidobacteriales</taxon>
        <taxon>Bifidobacteriaceae</taxon>
        <taxon>Bifidobacterium</taxon>
    </lineage>
</organism>
<dbReference type="EMBL" id="JGZN01000016">
    <property type="protein sequence ID" value="KFI91160.1"/>
    <property type="molecule type" value="Genomic_DNA"/>
</dbReference>
<reference evidence="1 2" key="1">
    <citation type="submission" date="2014-03" db="EMBL/GenBank/DDBJ databases">
        <title>Genomics of Bifidobacteria.</title>
        <authorList>
            <person name="Ventura M."/>
            <person name="Milani C."/>
            <person name="Lugli G.A."/>
        </authorList>
    </citation>
    <scope>NUCLEOTIDE SEQUENCE [LARGE SCALE GENOMIC DNA]</scope>
    <source>
        <strain evidence="1 2">DSM 23967</strain>
    </source>
</reference>
<proteinExistence type="predicted"/>
<dbReference type="Proteomes" id="UP000029066">
    <property type="component" value="Unassembled WGS sequence"/>
</dbReference>
<protein>
    <submittedName>
        <fullName evidence="1">Uncharacterized protein</fullName>
    </submittedName>
</protein>
<dbReference type="STRING" id="1437607.BISA_1757"/>
<evidence type="ECO:0000313" key="1">
    <source>
        <dbReference type="EMBL" id="KFI91160.1"/>
    </source>
</evidence>
<dbReference type="AlphaFoldDB" id="A0A087D6L0"/>
<comment type="caution">
    <text evidence="1">The sequence shown here is derived from an EMBL/GenBank/DDBJ whole genome shotgun (WGS) entry which is preliminary data.</text>
</comment>
<name>A0A087D6L0_9BIFI</name>
<gene>
    <name evidence="1" type="ORF">BISA_1757</name>
</gene>
<evidence type="ECO:0000313" key="2">
    <source>
        <dbReference type="Proteomes" id="UP000029066"/>
    </source>
</evidence>
<sequence length="68" mass="7452">MTTPLRIDSKAPESALVGRLLIIEEGNVRRICRVTGARNGEIDCEILRTLIPNQLTKPVGAVKSQNKP</sequence>
<accession>A0A087D6L0</accession>